<dbReference type="PANTHER" id="PTHR21354:SF0">
    <property type="entry name" value="ZINC FINGER PROTEIN 511"/>
    <property type="match status" value="1"/>
</dbReference>
<dbReference type="SMART" id="SM00355">
    <property type="entry name" value="ZnF_C2H2"/>
    <property type="match status" value="3"/>
</dbReference>
<keyword evidence="3" id="KW-1185">Reference proteome</keyword>
<dbReference type="InterPro" id="IPR039258">
    <property type="entry name" value="ZNF511"/>
</dbReference>
<evidence type="ECO:0000259" key="1">
    <source>
        <dbReference type="PROSITE" id="PS00028"/>
    </source>
</evidence>
<name>A0A1G4JU22_9SACH</name>
<gene>
    <name evidence="2" type="ORF">LANO_0E06260G</name>
</gene>
<dbReference type="OrthoDB" id="18440at2759"/>
<proteinExistence type="predicted"/>
<organism evidence="2 3">
    <name type="scientific">Lachancea nothofagi CBS 11611</name>
    <dbReference type="NCBI Taxonomy" id="1266666"/>
    <lineage>
        <taxon>Eukaryota</taxon>
        <taxon>Fungi</taxon>
        <taxon>Dikarya</taxon>
        <taxon>Ascomycota</taxon>
        <taxon>Saccharomycotina</taxon>
        <taxon>Saccharomycetes</taxon>
        <taxon>Saccharomycetales</taxon>
        <taxon>Saccharomycetaceae</taxon>
        <taxon>Lachancea</taxon>
    </lineage>
</organism>
<evidence type="ECO:0000313" key="2">
    <source>
        <dbReference type="EMBL" id="SCU94275.1"/>
    </source>
</evidence>
<dbReference type="PANTHER" id="PTHR21354">
    <property type="entry name" value="ZINC FINGER PROTEIN 511"/>
    <property type="match status" value="1"/>
</dbReference>
<dbReference type="Proteomes" id="UP000189911">
    <property type="component" value="Chromosome E"/>
</dbReference>
<evidence type="ECO:0000313" key="3">
    <source>
        <dbReference type="Proteomes" id="UP000189911"/>
    </source>
</evidence>
<dbReference type="EMBL" id="LT598451">
    <property type="protein sequence ID" value="SCU94275.1"/>
    <property type="molecule type" value="Genomic_DNA"/>
</dbReference>
<dbReference type="PROSITE" id="PS00028">
    <property type="entry name" value="ZINC_FINGER_C2H2_1"/>
    <property type="match status" value="1"/>
</dbReference>
<sequence>MKRRLEDEDHTKSSEVNNNGIICNEPPCDHEYVSLDLFHAHVNQYHDNVCDACGMNLVTQRILDLHLEECHNPFLATIGTYNCWERQCDAHFESHTLRIEHLKKVHLYPDNYDFNIVYMGYKP</sequence>
<accession>A0A1G4JU22</accession>
<dbReference type="AlphaFoldDB" id="A0A1G4JU22"/>
<reference evidence="3" key="1">
    <citation type="submission" date="2016-03" db="EMBL/GenBank/DDBJ databases">
        <authorList>
            <person name="Devillers Hugo."/>
        </authorList>
    </citation>
    <scope>NUCLEOTIDE SEQUENCE [LARGE SCALE GENOMIC DNA]</scope>
</reference>
<protein>
    <submittedName>
        <fullName evidence="2">LANO_0E06260g1_1</fullName>
    </submittedName>
</protein>
<feature type="domain" description="C2H2-type" evidence="1">
    <location>
        <begin position="83"/>
        <end position="106"/>
    </location>
</feature>
<dbReference type="InterPro" id="IPR013087">
    <property type="entry name" value="Znf_C2H2_type"/>
</dbReference>